<evidence type="ECO:0000313" key="3">
    <source>
        <dbReference type="EMBL" id="KAG5164267.1"/>
    </source>
</evidence>
<dbReference type="AlphaFoldDB" id="A0A8H8CFG6"/>
<evidence type="ECO:0000256" key="2">
    <source>
        <dbReference type="SAM" id="SignalP"/>
    </source>
</evidence>
<protein>
    <submittedName>
        <fullName evidence="3">Uncharacterized protein</fullName>
    </submittedName>
</protein>
<organism evidence="3">
    <name type="scientific">Psilocybe cubensis</name>
    <name type="common">Psychedelic mushroom</name>
    <name type="synonym">Stropharia cubensis</name>
    <dbReference type="NCBI Taxonomy" id="181762"/>
    <lineage>
        <taxon>Eukaryota</taxon>
        <taxon>Fungi</taxon>
        <taxon>Dikarya</taxon>
        <taxon>Basidiomycota</taxon>
        <taxon>Agaricomycotina</taxon>
        <taxon>Agaricomycetes</taxon>
        <taxon>Agaricomycetidae</taxon>
        <taxon>Agaricales</taxon>
        <taxon>Agaricineae</taxon>
        <taxon>Strophariaceae</taxon>
        <taxon>Psilocybe</taxon>
    </lineage>
</organism>
<name>A0A8H8CFG6_PSICU</name>
<feature type="chain" id="PRO_5034228503" evidence="2">
    <location>
        <begin position="20"/>
        <end position="321"/>
    </location>
</feature>
<keyword evidence="2" id="KW-0732">Signal</keyword>
<proteinExistence type="predicted"/>
<feature type="compositionally biased region" description="Low complexity" evidence="1">
    <location>
        <begin position="121"/>
        <end position="141"/>
    </location>
</feature>
<reference evidence="3" key="1">
    <citation type="submission" date="2021-02" db="EMBL/GenBank/DDBJ databases">
        <title>Psilocybe cubensis genome.</title>
        <authorList>
            <person name="Mckernan K.J."/>
            <person name="Crawford S."/>
            <person name="Trippe A."/>
            <person name="Kane L.T."/>
            <person name="Mclaughlin S."/>
        </authorList>
    </citation>
    <scope>NUCLEOTIDE SEQUENCE [LARGE SCALE GENOMIC DNA]</scope>
    <source>
        <strain evidence="3">MGC-MH-2018</strain>
    </source>
</reference>
<feature type="region of interest" description="Disordered" evidence="1">
    <location>
        <begin position="121"/>
        <end position="178"/>
    </location>
</feature>
<dbReference type="EMBL" id="JAFIQS010000012">
    <property type="protein sequence ID" value="KAG5164267.1"/>
    <property type="molecule type" value="Genomic_DNA"/>
</dbReference>
<feature type="signal peptide" evidence="2">
    <location>
        <begin position="1"/>
        <end position="19"/>
    </location>
</feature>
<comment type="caution">
    <text evidence="3">The sequence shown here is derived from an EMBL/GenBank/DDBJ whole genome shotgun (WGS) entry which is preliminary data.</text>
</comment>
<evidence type="ECO:0000256" key="1">
    <source>
        <dbReference type="SAM" id="MobiDB-lite"/>
    </source>
</evidence>
<gene>
    <name evidence="3" type="ORF">JR316_010773</name>
</gene>
<accession>A0A8H8CFG6</accession>
<sequence length="321" mass="35570">MSLIACAVLITIISPCTVATIGARVRENATYTRHIITSTATVLPPLNQLAQNQQRYQQVPDFQPLPPRMVAGPVPPPNQYYFQQPGQAQFYPLQQPQQPQQQQQQQQAYQQQQQQPAYQQQQQQQPAYQQQQQQQFYPQPQWQGQRQIHRPRQGPQHPYARPPPPYQQQAGPGPGVDAGYAQYAGNVAAPAVMNPAPDEIQPAAGGQAALGKENEAPWFDDYAEVPVQVACGNPAHNHVQNEQNQNVAAMEEGEIVKKEEEEGGVDLHGPFAEHAHAQVQQNNANTGPIRVPEANPTTYVNGMPYVNLGGYYMPLENPGTV</sequence>